<evidence type="ECO:0000313" key="2">
    <source>
        <dbReference type="Proteomes" id="UP001060085"/>
    </source>
</evidence>
<sequence length="196" mass="23004">MEAVLRSQIASFQNMENHIELIAKRIVEEQLSHIPSNMITLRDVEEQVMTFPKFIDDDDEIAQESEEFTFSKKEEGQQEITERRQDDRLSFEEPPQITNEGKESKRDERLPENKNEFEEGEPEKENENFLESHEDHKEGGQETEIDDIETSEGVNPLTHETNFVLVNDSLCLLESCNKLEENDKKRRPIMEFKGNF</sequence>
<proteinExistence type="predicted"/>
<organism evidence="1 2">
    <name type="scientific">Catharanthus roseus</name>
    <name type="common">Madagascar periwinkle</name>
    <name type="synonym">Vinca rosea</name>
    <dbReference type="NCBI Taxonomy" id="4058"/>
    <lineage>
        <taxon>Eukaryota</taxon>
        <taxon>Viridiplantae</taxon>
        <taxon>Streptophyta</taxon>
        <taxon>Embryophyta</taxon>
        <taxon>Tracheophyta</taxon>
        <taxon>Spermatophyta</taxon>
        <taxon>Magnoliopsida</taxon>
        <taxon>eudicotyledons</taxon>
        <taxon>Gunneridae</taxon>
        <taxon>Pentapetalae</taxon>
        <taxon>asterids</taxon>
        <taxon>lamiids</taxon>
        <taxon>Gentianales</taxon>
        <taxon>Apocynaceae</taxon>
        <taxon>Rauvolfioideae</taxon>
        <taxon>Vinceae</taxon>
        <taxon>Catharanthinae</taxon>
        <taxon>Catharanthus</taxon>
    </lineage>
</organism>
<evidence type="ECO:0000313" key="1">
    <source>
        <dbReference type="EMBL" id="KAI5664418.1"/>
    </source>
</evidence>
<keyword evidence="2" id="KW-1185">Reference proteome</keyword>
<protein>
    <submittedName>
        <fullName evidence="1">Uncharacterized protein</fullName>
    </submittedName>
</protein>
<name>A0ACC0AYA9_CATRO</name>
<dbReference type="Proteomes" id="UP001060085">
    <property type="component" value="Linkage Group LG05"/>
</dbReference>
<comment type="caution">
    <text evidence="1">The sequence shown here is derived from an EMBL/GenBank/DDBJ whole genome shotgun (WGS) entry which is preliminary data.</text>
</comment>
<reference evidence="2" key="1">
    <citation type="journal article" date="2023" name="Nat. Plants">
        <title>Single-cell RNA sequencing provides a high-resolution roadmap for understanding the multicellular compartmentation of specialized metabolism.</title>
        <authorList>
            <person name="Sun S."/>
            <person name="Shen X."/>
            <person name="Li Y."/>
            <person name="Li Y."/>
            <person name="Wang S."/>
            <person name="Li R."/>
            <person name="Zhang H."/>
            <person name="Shen G."/>
            <person name="Guo B."/>
            <person name="Wei J."/>
            <person name="Xu J."/>
            <person name="St-Pierre B."/>
            <person name="Chen S."/>
            <person name="Sun C."/>
        </authorList>
    </citation>
    <scope>NUCLEOTIDE SEQUENCE [LARGE SCALE GENOMIC DNA]</scope>
</reference>
<gene>
    <name evidence="1" type="ORF">M9H77_23741</name>
</gene>
<dbReference type="EMBL" id="CM044705">
    <property type="protein sequence ID" value="KAI5664418.1"/>
    <property type="molecule type" value="Genomic_DNA"/>
</dbReference>
<accession>A0ACC0AYA9</accession>